<sequence>MSIDARLEKLDQRHQELETALSTELKQPSSDDLRINELKRRKLAIKDEIRTLQSRTRH</sequence>
<evidence type="ECO:0000256" key="1">
    <source>
        <dbReference type="SAM" id="Coils"/>
    </source>
</evidence>
<reference evidence="2 3" key="1">
    <citation type="submission" date="2020-02" db="EMBL/GenBank/DDBJ databases">
        <title>Genome sequence of Parvularcula flava strain NH6-79.</title>
        <authorList>
            <person name="Abdul Karim M.H."/>
            <person name="Lam M.Q."/>
            <person name="Chen S.J."/>
            <person name="Yahya A."/>
            <person name="Shahir S."/>
            <person name="Shamsir M.S."/>
            <person name="Chong C.S."/>
        </authorList>
    </citation>
    <scope>NUCLEOTIDE SEQUENCE [LARGE SCALE GENOMIC DNA]</scope>
    <source>
        <strain evidence="2 3">NH6-79</strain>
    </source>
</reference>
<dbReference type="RefSeq" id="WP_155136801.1">
    <property type="nucleotide sequence ID" value="NZ_BMGZ01000001.1"/>
</dbReference>
<dbReference type="InterPro" id="IPR007420">
    <property type="entry name" value="DUF465"/>
</dbReference>
<comment type="caution">
    <text evidence="2">The sequence shown here is derived from an EMBL/GenBank/DDBJ whole genome shotgun (WGS) entry which is preliminary data.</text>
</comment>
<dbReference type="Pfam" id="PF04325">
    <property type="entry name" value="DUF465"/>
    <property type="match status" value="1"/>
</dbReference>
<feature type="coiled-coil region" evidence="1">
    <location>
        <begin position="7"/>
        <end position="55"/>
    </location>
</feature>
<keyword evidence="1" id="KW-0175">Coiled coil</keyword>
<dbReference type="InterPro" id="IPR038444">
    <property type="entry name" value="DUF465_sf"/>
</dbReference>
<proteinExistence type="predicted"/>
<gene>
    <name evidence="2" type="ORF">FF098_002290</name>
</gene>
<dbReference type="EMBL" id="VCJR02000001">
    <property type="protein sequence ID" value="NHK26736.1"/>
    <property type="molecule type" value="Genomic_DNA"/>
</dbReference>
<keyword evidence="3" id="KW-1185">Reference proteome</keyword>
<protein>
    <submittedName>
        <fullName evidence="2">DUF465 domain-containing protein</fullName>
    </submittedName>
</protein>
<organism evidence="2 3">
    <name type="scientific">Aquisalinus luteolus</name>
    <dbReference type="NCBI Taxonomy" id="1566827"/>
    <lineage>
        <taxon>Bacteria</taxon>
        <taxon>Pseudomonadati</taxon>
        <taxon>Pseudomonadota</taxon>
        <taxon>Alphaproteobacteria</taxon>
        <taxon>Parvularculales</taxon>
        <taxon>Parvularculaceae</taxon>
        <taxon>Aquisalinus</taxon>
    </lineage>
</organism>
<evidence type="ECO:0000313" key="2">
    <source>
        <dbReference type="EMBL" id="NHK26736.1"/>
    </source>
</evidence>
<accession>A0ABX0HF52</accession>
<dbReference type="Proteomes" id="UP000818603">
    <property type="component" value="Unassembled WGS sequence"/>
</dbReference>
<evidence type="ECO:0000313" key="3">
    <source>
        <dbReference type="Proteomes" id="UP000818603"/>
    </source>
</evidence>
<dbReference type="Gene3D" id="6.10.280.50">
    <property type="match status" value="1"/>
</dbReference>
<name>A0ABX0HF52_9PROT</name>